<sequence>MTSLKMIFFFLAFFILAEGAKYSYKQSKTRALLVPRGTTIKKFQQKPSNSFDGLSADRPPKISFDSKKSVKLFTPAINGALPEDLNRQKSVKQLFIPARN</sequence>
<accession>A0A7R8UL94</accession>
<feature type="chain" id="PRO_5031119608" evidence="1">
    <location>
        <begin position="20"/>
        <end position="100"/>
    </location>
</feature>
<keyword evidence="3" id="KW-1185">Reference proteome</keyword>
<dbReference type="AlphaFoldDB" id="A0A7R8UL94"/>
<feature type="signal peptide" evidence="1">
    <location>
        <begin position="1"/>
        <end position="19"/>
    </location>
</feature>
<keyword evidence="1" id="KW-0732">Signal</keyword>
<proteinExistence type="predicted"/>
<gene>
    <name evidence="2" type="ORF">HERILL_LOCUS5719</name>
</gene>
<dbReference type="InParanoid" id="A0A7R8UL94"/>
<dbReference type="EMBL" id="LR899010">
    <property type="protein sequence ID" value="CAD7082703.1"/>
    <property type="molecule type" value="Genomic_DNA"/>
</dbReference>
<protein>
    <submittedName>
        <fullName evidence="2">Uncharacterized protein</fullName>
    </submittedName>
</protein>
<evidence type="ECO:0000313" key="2">
    <source>
        <dbReference type="EMBL" id="CAD7082703.1"/>
    </source>
</evidence>
<reference evidence="2 3" key="1">
    <citation type="submission" date="2020-11" db="EMBL/GenBank/DDBJ databases">
        <authorList>
            <person name="Wallbank WR R."/>
            <person name="Pardo Diaz C."/>
            <person name="Kozak K."/>
            <person name="Martin S."/>
            <person name="Jiggins C."/>
            <person name="Moest M."/>
            <person name="Warren A I."/>
            <person name="Generalovic N T."/>
            <person name="Byers J.R.P. K."/>
            <person name="Montejo-Kovacevich G."/>
            <person name="Yen C E."/>
        </authorList>
    </citation>
    <scope>NUCLEOTIDE SEQUENCE [LARGE SCALE GENOMIC DNA]</scope>
</reference>
<dbReference type="Proteomes" id="UP000594454">
    <property type="component" value="Chromosome 2"/>
</dbReference>
<organism evidence="2 3">
    <name type="scientific">Hermetia illucens</name>
    <name type="common">Black soldier fly</name>
    <dbReference type="NCBI Taxonomy" id="343691"/>
    <lineage>
        <taxon>Eukaryota</taxon>
        <taxon>Metazoa</taxon>
        <taxon>Ecdysozoa</taxon>
        <taxon>Arthropoda</taxon>
        <taxon>Hexapoda</taxon>
        <taxon>Insecta</taxon>
        <taxon>Pterygota</taxon>
        <taxon>Neoptera</taxon>
        <taxon>Endopterygota</taxon>
        <taxon>Diptera</taxon>
        <taxon>Brachycera</taxon>
        <taxon>Stratiomyomorpha</taxon>
        <taxon>Stratiomyidae</taxon>
        <taxon>Hermetiinae</taxon>
        <taxon>Hermetia</taxon>
    </lineage>
</organism>
<evidence type="ECO:0000313" key="3">
    <source>
        <dbReference type="Proteomes" id="UP000594454"/>
    </source>
</evidence>
<name>A0A7R8UL94_HERIL</name>
<evidence type="ECO:0000256" key="1">
    <source>
        <dbReference type="SAM" id="SignalP"/>
    </source>
</evidence>